<reference evidence="1" key="1">
    <citation type="journal article" date="2020" name="Nature">
        <title>Giant virus diversity and host interactions through global metagenomics.</title>
        <authorList>
            <person name="Schulz F."/>
            <person name="Roux S."/>
            <person name="Paez-Espino D."/>
            <person name="Jungbluth S."/>
            <person name="Walsh D.A."/>
            <person name="Denef V.J."/>
            <person name="McMahon K.D."/>
            <person name="Konstantinidis K.T."/>
            <person name="Eloe-Fadrosh E.A."/>
            <person name="Kyrpides N.C."/>
            <person name="Woyke T."/>
        </authorList>
    </citation>
    <scope>NUCLEOTIDE SEQUENCE</scope>
    <source>
        <strain evidence="1">GVMAG-S-1101161-73</strain>
    </source>
</reference>
<evidence type="ECO:0000313" key="1">
    <source>
        <dbReference type="EMBL" id="QHS80935.1"/>
    </source>
</evidence>
<accession>A0A6C0ANR6</accession>
<sequence>MNNRESSVKASKNQFRIIVQQRIASAKPIKEEKVITPEKLAAKAAGFAAWQAKKAERKRLRSKHHATV</sequence>
<protein>
    <submittedName>
        <fullName evidence="1">Uncharacterized protein</fullName>
    </submittedName>
</protein>
<dbReference type="AlphaFoldDB" id="A0A6C0ANR6"/>
<organism evidence="1">
    <name type="scientific">viral metagenome</name>
    <dbReference type="NCBI Taxonomy" id="1070528"/>
    <lineage>
        <taxon>unclassified sequences</taxon>
        <taxon>metagenomes</taxon>
        <taxon>organismal metagenomes</taxon>
    </lineage>
</organism>
<name>A0A6C0ANR6_9ZZZZ</name>
<dbReference type="EMBL" id="MN740728">
    <property type="protein sequence ID" value="QHS80935.1"/>
    <property type="molecule type" value="Genomic_DNA"/>
</dbReference>
<proteinExistence type="predicted"/>